<feature type="transmembrane region" description="Helical" evidence="17">
    <location>
        <begin position="12"/>
        <end position="31"/>
    </location>
</feature>
<dbReference type="Pfam" id="PF04750">
    <property type="entry name" value="Far-17a_AIG1"/>
    <property type="match status" value="1"/>
</dbReference>
<dbReference type="STRING" id="2018661.A0A2A2LE89"/>
<evidence type="ECO:0000256" key="16">
    <source>
        <dbReference type="ARBA" id="ARBA00049428"/>
    </source>
</evidence>
<comment type="catalytic activity">
    <reaction evidence="11">
        <text>12-(9Z-octadecenoyloxy)-octadecanoate + H2O = 12-hydroxyoctadecanoate + (9Z)-octadecenoate + H(+)</text>
        <dbReference type="Rhea" id="RHEA:52060"/>
        <dbReference type="ChEBI" id="CHEBI:15377"/>
        <dbReference type="ChEBI" id="CHEBI:15378"/>
        <dbReference type="ChEBI" id="CHEBI:30823"/>
        <dbReference type="ChEBI" id="CHEBI:84201"/>
        <dbReference type="ChEBI" id="CHEBI:136302"/>
    </reaction>
    <physiologicalReaction direction="left-to-right" evidence="11">
        <dbReference type="Rhea" id="RHEA:52061"/>
    </physiologicalReaction>
</comment>
<evidence type="ECO:0000256" key="15">
    <source>
        <dbReference type="ARBA" id="ARBA00049322"/>
    </source>
</evidence>
<comment type="catalytic activity">
    <reaction evidence="7">
        <text>12-hexadecanoyloxy-octadecanoate + H2O = 12-hydroxyoctadecanoate + hexadecanoate + H(+)</text>
        <dbReference type="Rhea" id="RHEA:52056"/>
        <dbReference type="ChEBI" id="CHEBI:7896"/>
        <dbReference type="ChEBI" id="CHEBI:15377"/>
        <dbReference type="ChEBI" id="CHEBI:15378"/>
        <dbReference type="ChEBI" id="CHEBI:83677"/>
        <dbReference type="ChEBI" id="CHEBI:84201"/>
    </reaction>
    <physiologicalReaction direction="left-to-right" evidence="7">
        <dbReference type="Rhea" id="RHEA:52057"/>
    </physiologicalReaction>
</comment>
<feature type="transmembrane region" description="Helical" evidence="17">
    <location>
        <begin position="188"/>
        <end position="208"/>
    </location>
</feature>
<protein>
    <recommendedName>
        <fullName evidence="20">FAR-17a/AIG1-like protein</fullName>
    </recommendedName>
</protein>
<dbReference type="OrthoDB" id="1898221at2759"/>
<evidence type="ECO:0000256" key="13">
    <source>
        <dbReference type="ARBA" id="ARBA00049221"/>
    </source>
</evidence>
<evidence type="ECO:0008006" key="20">
    <source>
        <dbReference type="Google" id="ProtNLM"/>
    </source>
</evidence>
<sequence length="224" mass="25446">MSMLSTAARLLLHIPCFLLYAFAVWFGLGFVTGEMLPIANQPLSRFLWLTEIDLYLQMVYHFWGIGTGPDLNSKNAGRVDPGPSTTLLVVILFWGLFLFDPKTLFPDKEKELELLKETLFNNTIHTLPLISAVLDLLVWNHGTPSRKTALTWVGTFVGLYLIELHLVNHFLKVWPYPILGMLNFPQRLGFFGAVFVVLFICYTFLSFIHNAVHGSATKQKTKTK</sequence>
<evidence type="ECO:0000256" key="14">
    <source>
        <dbReference type="ARBA" id="ARBA00049296"/>
    </source>
</evidence>
<evidence type="ECO:0000256" key="12">
    <source>
        <dbReference type="ARBA" id="ARBA00048800"/>
    </source>
</evidence>
<gene>
    <name evidence="18" type="ORF">WR25_12251</name>
</gene>
<keyword evidence="6 17" id="KW-0472">Membrane</keyword>
<proteinExistence type="inferred from homology"/>
<keyword evidence="5 17" id="KW-1133">Transmembrane helix</keyword>
<dbReference type="PANTHER" id="PTHR10989:SF16">
    <property type="entry name" value="AT02829P-RELATED"/>
    <property type="match status" value="1"/>
</dbReference>
<evidence type="ECO:0000256" key="4">
    <source>
        <dbReference type="ARBA" id="ARBA00022692"/>
    </source>
</evidence>
<comment type="similarity">
    <text evidence="3">Belongs to the AIG1 family.</text>
</comment>
<evidence type="ECO:0000313" key="18">
    <source>
        <dbReference type="EMBL" id="PAV84522.1"/>
    </source>
</evidence>
<dbReference type="AlphaFoldDB" id="A0A2A2LE89"/>
<organism evidence="18 19">
    <name type="scientific">Diploscapter pachys</name>
    <dbReference type="NCBI Taxonomy" id="2018661"/>
    <lineage>
        <taxon>Eukaryota</taxon>
        <taxon>Metazoa</taxon>
        <taxon>Ecdysozoa</taxon>
        <taxon>Nematoda</taxon>
        <taxon>Chromadorea</taxon>
        <taxon>Rhabditida</taxon>
        <taxon>Rhabditina</taxon>
        <taxon>Rhabditomorpha</taxon>
        <taxon>Rhabditoidea</taxon>
        <taxon>Rhabditidae</taxon>
        <taxon>Diploscapter</taxon>
    </lineage>
</organism>
<keyword evidence="4 17" id="KW-0812">Transmembrane</keyword>
<comment type="catalytic activity">
    <reaction evidence="9">
        <text>9-hexadecanoyloxy-octadecanoate + H2O = 9-hydroxy-octadecanoate + hexadecanoate + H(+)</text>
        <dbReference type="Rhea" id="RHEA:52052"/>
        <dbReference type="ChEBI" id="CHEBI:7896"/>
        <dbReference type="ChEBI" id="CHEBI:15377"/>
        <dbReference type="ChEBI" id="CHEBI:15378"/>
        <dbReference type="ChEBI" id="CHEBI:83670"/>
        <dbReference type="ChEBI" id="CHEBI:136286"/>
    </reaction>
    <physiologicalReaction direction="left-to-right" evidence="9">
        <dbReference type="Rhea" id="RHEA:52053"/>
    </physiologicalReaction>
</comment>
<name>A0A2A2LE89_9BILA</name>
<evidence type="ECO:0000313" key="19">
    <source>
        <dbReference type="Proteomes" id="UP000218231"/>
    </source>
</evidence>
<dbReference type="Proteomes" id="UP000218231">
    <property type="component" value="Unassembled WGS sequence"/>
</dbReference>
<keyword evidence="19" id="KW-1185">Reference proteome</keyword>
<comment type="catalytic activity">
    <reaction evidence="10">
        <text>12-octadecanoyloxy-octadecanoate + H2O = 12-hydroxyoctadecanoate + octadecanoate + H(+)</text>
        <dbReference type="Rhea" id="RHEA:52080"/>
        <dbReference type="ChEBI" id="CHEBI:15377"/>
        <dbReference type="ChEBI" id="CHEBI:15378"/>
        <dbReference type="ChEBI" id="CHEBI:25629"/>
        <dbReference type="ChEBI" id="CHEBI:84201"/>
        <dbReference type="ChEBI" id="CHEBI:136330"/>
    </reaction>
    <physiologicalReaction direction="left-to-right" evidence="10">
        <dbReference type="Rhea" id="RHEA:52081"/>
    </physiologicalReaction>
</comment>
<comment type="catalytic activity">
    <reaction evidence="13">
        <text>9-octadecanoyloxy-octadecanoate + H2O = 9-hydroxy-octadecanoate + octadecanoate + H(+)</text>
        <dbReference type="Rhea" id="RHEA:52096"/>
        <dbReference type="ChEBI" id="CHEBI:15377"/>
        <dbReference type="ChEBI" id="CHEBI:15378"/>
        <dbReference type="ChEBI" id="CHEBI:25629"/>
        <dbReference type="ChEBI" id="CHEBI:136286"/>
        <dbReference type="ChEBI" id="CHEBI:136373"/>
    </reaction>
    <physiologicalReaction direction="left-to-right" evidence="13">
        <dbReference type="Rhea" id="RHEA:52097"/>
    </physiologicalReaction>
</comment>
<evidence type="ECO:0000256" key="11">
    <source>
        <dbReference type="ARBA" id="ARBA00048701"/>
    </source>
</evidence>
<evidence type="ECO:0000256" key="7">
    <source>
        <dbReference type="ARBA" id="ARBA00047368"/>
    </source>
</evidence>
<comment type="catalytic activity">
    <reaction evidence="1">
        <text>9-(9Z-hexadecenoyloxy)-octadecanoate + H2O = (9Z)-hexadecenoate + 9-hydroxy-octadecanoate + H(+)</text>
        <dbReference type="Rhea" id="RHEA:52068"/>
        <dbReference type="ChEBI" id="CHEBI:15377"/>
        <dbReference type="ChEBI" id="CHEBI:15378"/>
        <dbReference type="ChEBI" id="CHEBI:32372"/>
        <dbReference type="ChEBI" id="CHEBI:136286"/>
        <dbReference type="ChEBI" id="CHEBI:136309"/>
    </reaction>
    <physiologicalReaction direction="left-to-right" evidence="1">
        <dbReference type="Rhea" id="RHEA:52069"/>
    </physiologicalReaction>
</comment>
<evidence type="ECO:0000256" key="2">
    <source>
        <dbReference type="ARBA" id="ARBA00004127"/>
    </source>
</evidence>
<feature type="transmembrane region" description="Helical" evidence="17">
    <location>
        <begin position="149"/>
        <end position="167"/>
    </location>
</feature>
<evidence type="ECO:0000256" key="10">
    <source>
        <dbReference type="ARBA" id="ARBA00048680"/>
    </source>
</evidence>
<comment type="catalytic activity">
    <reaction evidence="16">
        <text>12-(9Z-hexadecenoyloxy)-octadecanoate + H2O = 12-hydroxyoctadecanoate + (9Z)-hexadecenoate + H(+)</text>
        <dbReference type="Rhea" id="RHEA:52072"/>
        <dbReference type="ChEBI" id="CHEBI:15377"/>
        <dbReference type="ChEBI" id="CHEBI:15378"/>
        <dbReference type="ChEBI" id="CHEBI:32372"/>
        <dbReference type="ChEBI" id="CHEBI:84201"/>
        <dbReference type="ChEBI" id="CHEBI:136312"/>
    </reaction>
    <physiologicalReaction direction="left-to-right" evidence="16">
        <dbReference type="Rhea" id="RHEA:52073"/>
    </physiologicalReaction>
</comment>
<dbReference type="PANTHER" id="PTHR10989">
    <property type="entry name" value="ANDROGEN-INDUCED PROTEIN 1-RELATED"/>
    <property type="match status" value="1"/>
</dbReference>
<comment type="catalytic activity">
    <reaction evidence="15">
        <text>13-(9Z-hexadecenoyloxy)-octadecanoate + H2O = 13-hydroxy-octadecanoate + (9Z)-hexadecenoate + H(+)</text>
        <dbReference type="Rhea" id="RHEA:52076"/>
        <dbReference type="ChEBI" id="CHEBI:15377"/>
        <dbReference type="ChEBI" id="CHEBI:15378"/>
        <dbReference type="ChEBI" id="CHEBI:32372"/>
        <dbReference type="ChEBI" id="CHEBI:136304"/>
        <dbReference type="ChEBI" id="CHEBI:136315"/>
    </reaction>
    <physiologicalReaction direction="left-to-right" evidence="15">
        <dbReference type="Rhea" id="RHEA:52077"/>
    </physiologicalReaction>
</comment>
<dbReference type="EMBL" id="LIAE01006841">
    <property type="protein sequence ID" value="PAV84522.1"/>
    <property type="molecule type" value="Genomic_DNA"/>
</dbReference>
<evidence type="ECO:0000256" key="9">
    <source>
        <dbReference type="ARBA" id="ARBA00047863"/>
    </source>
</evidence>
<feature type="transmembrane region" description="Helical" evidence="17">
    <location>
        <begin position="83"/>
        <end position="99"/>
    </location>
</feature>
<evidence type="ECO:0000256" key="3">
    <source>
        <dbReference type="ARBA" id="ARBA00009300"/>
    </source>
</evidence>
<comment type="catalytic activity">
    <reaction evidence="12">
        <text>9-(9Z-octadecenoyloxy)-octadecanoate + H2O = 9-hydroxy-octadecanoate + (9Z)-octadecenoate + H(+)</text>
        <dbReference type="Rhea" id="RHEA:52048"/>
        <dbReference type="ChEBI" id="CHEBI:15377"/>
        <dbReference type="ChEBI" id="CHEBI:15378"/>
        <dbReference type="ChEBI" id="CHEBI:30823"/>
        <dbReference type="ChEBI" id="CHEBI:136282"/>
        <dbReference type="ChEBI" id="CHEBI:136286"/>
    </reaction>
    <physiologicalReaction direction="left-to-right" evidence="12">
        <dbReference type="Rhea" id="RHEA:52049"/>
    </physiologicalReaction>
</comment>
<dbReference type="GO" id="GO:0016020">
    <property type="term" value="C:membrane"/>
    <property type="evidence" value="ECO:0007669"/>
    <property type="project" value="InterPro"/>
</dbReference>
<comment type="caution">
    <text evidence="18">The sequence shown here is derived from an EMBL/GenBank/DDBJ whole genome shotgun (WGS) entry which is preliminary data.</text>
</comment>
<dbReference type="GO" id="GO:0012505">
    <property type="term" value="C:endomembrane system"/>
    <property type="evidence" value="ECO:0007669"/>
    <property type="project" value="UniProtKB-SubCell"/>
</dbReference>
<evidence type="ECO:0000256" key="6">
    <source>
        <dbReference type="ARBA" id="ARBA00023136"/>
    </source>
</evidence>
<evidence type="ECO:0000256" key="8">
    <source>
        <dbReference type="ARBA" id="ARBA00047427"/>
    </source>
</evidence>
<feature type="transmembrane region" description="Helical" evidence="17">
    <location>
        <begin position="43"/>
        <end position="63"/>
    </location>
</feature>
<accession>A0A2A2LE89</accession>
<reference evidence="18 19" key="1">
    <citation type="journal article" date="2017" name="Curr. Biol.">
        <title>Genome architecture and evolution of a unichromosomal asexual nematode.</title>
        <authorList>
            <person name="Fradin H."/>
            <person name="Zegar C."/>
            <person name="Gutwein M."/>
            <person name="Lucas J."/>
            <person name="Kovtun M."/>
            <person name="Corcoran D."/>
            <person name="Baugh L.R."/>
            <person name="Kiontke K."/>
            <person name="Gunsalus K."/>
            <person name="Fitch D.H."/>
            <person name="Piano F."/>
        </authorList>
    </citation>
    <scope>NUCLEOTIDE SEQUENCE [LARGE SCALE GENOMIC DNA]</scope>
    <source>
        <strain evidence="18">PF1309</strain>
    </source>
</reference>
<evidence type="ECO:0000256" key="1">
    <source>
        <dbReference type="ARBA" id="ARBA00000923"/>
    </source>
</evidence>
<comment type="catalytic activity">
    <reaction evidence="14">
        <text>13-(9Z-octadecenoyloxy)-octadecanoate + H2O = 13-hydroxy-octadecanoate + (9Z)-octadecenoate + H(+)</text>
        <dbReference type="Rhea" id="RHEA:52064"/>
        <dbReference type="ChEBI" id="CHEBI:15377"/>
        <dbReference type="ChEBI" id="CHEBI:15378"/>
        <dbReference type="ChEBI" id="CHEBI:30823"/>
        <dbReference type="ChEBI" id="CHEBI:136303"/>
        <dbReference type="ChEBI" id="CHEBI:136304"/>
    </reaction>
    <physiologicalReaction direction="left-to-right" evidence="14">
        <dbReference type="Rhea" id="RHEA:52065"/>
    </physiologicalReaction>
</comment>
<dbReference type="InterPro" id="IPR006838">
    <property type="entry name" value="ADTRP_AIG1"/>
</dbReference>
<evidence type="ECO:0000256" key="5">
    <source>
        <dbReference type="ARBA" id="ARBA00022989"/>
    </source>
</evidence>
<evidence type="ECO:0000256" key="17">
    <source>
        <dbReference type="SAM" id="Phobius"/>
    </source>
</evidence>
<comment type="subcellular location">
    <subcellularLocation>
        <location evidence="2">Endomembrane system</location>
        <topology evidence="2">Multi-pass membrane protein</topology>
    </subcellularLocation>
</comment>
<comment type="catalytic activity">
    <reaction evidence="8">
        <text>13-octadecanoyloxy-octadecanoate + H2O = 13-hydroxy-octadecanoate + octadecanoate + H(+)</text>
        <dbReference type="Rhea" id="RHEA:52084"/>
        <dbReference type="ChEBI" id="CHEBI:15377"/>
        <dbReference type="ChEBI" id="CHEBI:15378"/>
        <dbReference type="ChEBI" id="CHEBI:25629"/>
        <dbReference type="ChEBI" id="CHEBI:136304"/>
        <dbReference type="ChEBI" id="CHEBI:136335"/>
    </reaction>
    <physiologicalReaction direction="left-to-right" evidence="8">
        <dbReference type="Rhea" id="RHEA:52085"/>
    </physiologicalReaction>
</comment>